<comment type="caution">
    <text evidence="1">The sequence shown here is derived from an EMBL/GenBank/DDBJ whole genome shotgun (WGS) entry which is preliminary data.</text>
</comment>
<sequence length="348" mass="37786">MKLQFSKDAMPFAAMAMVEIGEVGLITLGKAAMSSGMSNFVYVVYSNALGTVILLHYFIYSTYRSKNGTSLTVSFLCKFFLLGLLGICLVQTLVITGIKYSSPTLASAMGNLIPGITFLLAVFFRMETVALKSRSSQAKILGTFVSILGAFIVTFYKGPSLQKFPSFSNSYIHLPISPNSNWALGGLFLVVACFSSATWKIFQAAVLKEYPDKVNLVFFSCLFGTIQCAAVSLIVERNSSAWKLQPGIQRTAVVYAAIVGTVLRNCTIAWCLYKKGPVFVALFKPFGTGIAVIMAIMFLGEIPHLGSLIGAMVIAFGFYAVIWGQTKENNTTAGNAVSWSHPNKRLHP</sequence>
<evidence type="ECO:0000313" key="2">
    <source>
        <dbReference type="Proteomes" id="UP001164539"/>
    </source>
</evidence>
<dbReference type="EMBL" id="CM051394">
    <property type="protein sequence ID" value="KAJ4729171.1"/>
    <property type="molecule type" value="Genomic_DNA"/>
</dbReference>
<keyword evidence="2" id="KW-1185">Reference proteome</keyword>
<evidence type="ECO:0000313" key="1">
    <source>
        <dbReference type="EMBL" id="KAJ4729171.1"/>
    </source>
</evidence>
<protein>
    <submittedName>
        <fullName evidence="1">WAT1-related protein</fullName>
    </submittedName>
</protein>
<organism evidence="1 2">
    <name type="scientific">Melia azedarach</name>
    <name type="common">Chinaberry tree</name>
    <dbReference type="NCBI Taxonomy" id="155640"/>
    <lineage>
        <taxon>Eukaryota</taxon>
        <taxon>Viridiplantae</taxon>
        <taxon>Streptophyta</taxon>
        <taxon>Embryophyta</taxon>
        <taxon>Tracheophyta</taxon>
        <taxon>Spermatophyta</taxon>
        <taxon>Magnoliopsida</taxon>
        <taxon>eudicotyledons</taxon>
        <taxon>Gunneridae</taxon>
        <taxon>Pentapetalae</taxon>
        <taxon>rosids</taxon>
        <taxon>malvids</taxon>
        <taxon>Sapindales</taxon>
        <taxon>Meliaceae</taxon>
        <taxon>Melia</taxon>
    </lineage>
</organism>
<proteinExistence type="predicted"/>
<gene>
    <name evidence="1" type="ORF">OWV82_001994</name>
</gene>
<reference evidence="1 2" key="1">
    <citation type="journal article" date="2023" name="Science">
        <title>Complex scaffold remodeling in plant triterpene biosynthesis.</title>
        <authorList>
            <person name="De La Pena R."/>
            <person name="Hodgson H."/>
            <person name="Liu J.C."/>
            <person name="Stephenson M.J."/>
            <person name="Martin A.C."/>
            <person name="Owen C."/>
            <person name="Harkess A."/>
            <person name="Leebens-Mack J."/>
            <person name="Jimenez L.E."/>
            <person name="Osbourn A."/>
            <person name="Sattely E.S."/>
        </authorList>
    </citation>
    <scope>NUCLEOTIDE SEQUENCE [LARGE SCALE GENOMIC DNA]</scope>
    <source>
        <strain evidence="2">cv. JPN11</strain>
        <tissue evidence="1">Leaf</tissue>
    </source>
</reference>
<dbReference type="Proteomes" id="UP001164539">
    <property type="component" value="Chromosome 1"/>
</dbReference>
<name>A0ACC1YZK6_MELAZ</name>
<accession>A0ACC1YZK6</accession>